<evidence type="ECO:0000256" key="1">
    <source>
        <dbReference type="SAM" id="SignalP"/>
    </source>
</evidence>
<dbReference type="GO" id="GO:0050482">
    <property type="term" value="P:arachidonate secretion"/>
    <property type="evidence" value="ECO:0007669"/>
    <property type="project" value="InterPro"/>
</dbReference>
<dbReference type="AlphaFoldDB" id="R7Z3A2"/>
<sequence length="155" mass="17157">MHFLKAVAFGLSLAASVSALAIGDIKDGLNHLVARGPVQDTDRLLYSTSMSNFLAAKRAKNPSYLNWNDDGCSILSDTPYGFNFLPSCQRHDFGYRNYKAQNRCSSDDRKRVDQKFLSDMNNECGKQSAVKKLACLKVASEYYVGVRAAGGLKWC</sequence>
<organism evidence="2 3">
    <name type="scientific">Coniosporium apollinis (strain CBS 100218)</name>
    <name type="common">Rock-inhabiting black yeast</name>
    <dbReference type="NCBI Taxonomy" id="1168221"/>
    <lineage>
        <taxon>Eukaryota</taxon>
        <taxon>Fungi</taxon>
        <taxon>Dikarya</taxon>
        <taxon>Ascomycota</taxon>
        <taxon>Pezizomycotina</taxon>
        <taxon>Dothideomycetes</taxon>
        <taxon>Dothideomycetes incertae sedis</taxon>
        <taxon>Coniosporium</taxon>
    </lineage>
</organism>
<dbReference type="Gene3D" id="1.20.90.10">
    <property type="entry name" value="Phospholipase A2 domain"/>
    <property type="match status" value="1"/>
</dbReference>
<dbReference type="InterPro" id="IPR036444">
    <property type="entry name" value="PLipase_A2_dom_sf"/>
</dbReference>
<dbReference type="GO" id="GO:0006644">
    <property type="term" value="P:phospholipid metabolic process"/>
    <property type="evidence" value="ECO:0007669"/>
    <property type="project" value="InterPro"/>
</dbReference>
<name>R7Z3A2_CONA1</name>
<dbReference type="eggNOG" id="ENOG502S8PP">
    <property type="taxonomic scope" value="Eukaryota"/>
</dbReference>
<accession>R7Z3A2</accession>
<evidence type="ECO:0008006" key="4">
    <source>
        <dbReference type="Google" id="ProtNLM"/>
    </source>
</evidence>
<dbReference type="OrthoDB" id="5120271at2759"/>
<feature type="signal peptide" evidence="1">
    <location>
        <begin position="1"/>
        <end position="19"/>
    </location>
</feature>
<dbReference type="RefSeq" id="XP_007783934.1">
    <property type="nucleotide sequence ID" value="XM_007785744.1"/>
</dbReference>
<evidence type="ECO:0000313" key="3">
    <source>
        <dbReference type="Proteomes" id="UP000016924"/>
    </source>
</evidence>
<dbReference type="GO" id="GO:0004623">
    <property type="term" value="F:phospholipase A2 activity"/>
    <property type="evidence" value="ECO:0007669"/>
    <property type="project" value="InterPro"/>
</dbReference>
<keyword evidence="1" id="KW-0732">Signal</keyword>
<dbReference type="SUPFAM" id="SSF48619">
    <property type="entry name" value="Phospholipase A2, PLA2"/>
    <property type="match status" value="1"/>
</dbReference>
<dbReference type="InterPro" id="IPR015141">
    <property type="entry name" value="PLipase_A2_prok/fun"/>
</dbReference>
<dbReference type="EMBL" id="JH767599">
    <property type="protein sequence ID" value="EON68617.1"/>
    <property type="molecule type" value="Genomic_DNA"/>
</dbReference>
<protein>
    <recommendedName>
        <fullName evidence="4">Phospholipase A2</fullName>
    </recommendedName>
</protein>
<proteinExistence type="predicted"/>
<keyword evidence="3" id="KW-1185">Reference proteome</keyword>
<dbReference type="HOGENOM" id="CLU_053014_3_0_1"/>
<evidence type="ECO:0000313" key="2">
    <source>
        <dbReference type="EMBL" id="EON68617.1"/>
    </source>
</evidence>
<dbReference type="Pfam" id="PF09056">
    <property type="entry name" value="Phospholip_A2_3"/>
    <property type="match status" value="1"/>
</dbReference>
<dbReference type="Proteomes" id="UP000016924">
    <property type="component" value="Unassembled WGS sequence"/>
</dbReference>
<reference evidence="3" key="1">
    <citation type="submission" date="2012-06" db="EMBL/GenBank/DDBJ databases">
        <title>The genome sequence of Coniosporium apollinis CBS 100218.</title>
        <authorList>
            <consortium name="The Broad Institute Genome Sequencing Platform"/>
            <person name="Cuomo C."/>
            <person name="Gorbushina A."/>
            <person name="Noack S."/>
            <person name="Walker B."/>
            <person name="Young S.K."/>
            <person name="Zeng Q."/>
            <person name="Gargeya S."/>
            <person name="Fitzgerald M."/>
            <person name="Haas B."/>
            <person name="Abouelleil A."/>
            <person name="Alvarado L."/>
            <person name="Arachchi H.M."/>
            <person name="Berlin A.M."/>
            <person name="Chapman S.B."/>
            <person name="Goldberg J."/>
            <person name="Griggs A."/>
            <person name="Gujja S."/>
            <person name="Hansen M."/>
            <person name="Howarth C."/>
            <person name="Imamovic A."/>
            <person name="Larimer J."/>
            <person name="McCowan C."/>
            <person name="Montmayeur A."/>
            <person name="Murphy C."/>
            <person name="Neiman D."/>
            <person name="Pearson M."/>
            <person name="Priest M."/>
            <person name="Roberts A."/>
            <person name="Saif S."/>
            <person name="Shea T."/>
            <person name="Sisk P."/>
            <person name="Sykes S."/>
            <person name="Wortman J."/>
            <person name="Nusbaum C."/>
            <person name="Birren B."/>
        </authorList>
    </citation>
    <scope>NUCLEOTIDE SEQUENCE [LARGE SCALE GENOMIC DNA]</scope>
    <source>
        <strain evidence="3">CBS 100218</strain>
    </source>
</reference>
<gene>
    <name evidence="2" type="ORF">W97_07875</name>
</gene>
<dbReference type="GeneID" id="19905186"/>
<feature type="chain" id="PRO_5004451049" description="Phospholipase A2" evidence="1">
    <location>
        <begin position="20"/>
        <end position="155"/>
    </location>
</feature>